<dbReference type="PRINTS" id="PR01099">
    <property type="entry name" value="HYETHTZKNASE"/>
</dbReference>
<feature type="binding site" evidence="11">
    <location>
        <position position="129"/>
    </location>
    <ligand>
        <name>ATP</name>
        <dbReference type="ChEBI" id="CHEBI:30616"/>
    </ligand>
</feature>
<evidence type="ECO:0000256" key="5">
    <source>
        <dbReference type="ARBA" id="ARBA00022723"/>
    </source>
</evidence>
<evidence type="ECO:0000256" key="9">
    <source>
        <dbReference type="ARBA" id="ARBA00022842"/>
    </source>
</evidence>
<comment type="similarity">
    <text evidence="11">Belongs to the Thz kinase family.</text>
</comment>
<dbReference type="InterPro" id="IPR029056">
    <property type="entry name" value="Ribokinase-like"/>
</dbReference>
<gene>
    <name evidence="11 12" type="primary">thiM</name>
    <name evidence="12" type="ORF">U732_1318</name>
</gene>
<dbReference type="EMBL" id="AYSO01000015">
    <property type="protein sequence ID" value="KIE47125.1"/>
    <property type="molecule type" value="Genomic_DNA"/>
</dbReference>
<organism evidence="12 13">
    <name type="scientific">Clostridium argentinense CDC 2741</name>
    <dbReference type="NCBI Taxonomy" id="1418104"/>
    <lineage>
        <taxon>Bacteria</taxon>
        <taxon>Bacillati</taxon>
        <taxon>Bacillota</taxon>
        <taxon>Clostridia</taxon>
        <taxon>Eubacteriales</taxon>
        <taxon>Clostridiaceae</taxon>
        <taxon>Clostridium</taxon>
    </lineage>
</organism>
<name>A0A0C1UIG7_9CLOT</name>
<feature type="binding site" evidence="11">
    <location>
        <position position="53"/>
    </location>
    <ligand>
        <name>substrate</name>
    </ligand>
</feature>
<dbReference type="STRING" id="29341.RSJ17_13640"/>
<evidence type="ECO:0000256" key="6">
    <source>
        <dbReference type="ARBA" id="ARBA00022741"/>
    </source>
</evidence>
<dbReference type="GO" id="GO:0005524">
    <property type="term" value="F:ATP binding"/>
    <property type="evidence" value="ECO:0007669"/>
    <property type="project" value="UniProtKB-UniRule"/>
</dbReference>
<dbReference type="Pfam" id="PF02110">
    <property type="entry name" value="HK"/>
    <property type="match status" value="1"/>
</dbReference>
<comment type="caution">
    <text evidence="12">The sequence shown here is derived from an EMBL/GenBank/DDBJ whole genome shotgun (WGS) entry which is preliminary data.</text>
</comment>
<keyword evidence="6 11" id="KW-0547">Nucleotide-binding</keyword>
<evidence type="ECO:0000256" key="1">
    <source>
        <dbReference type="ARBA" id="ARBA00001771"/>
    </source>
</evidence>
<dbReference type="EC" id="2.7.1.50" evidence="11"/>
<dbReference type="RefSeq" id="WP_145953069.1">
    <property type="nucleotide sequence ID" value="NZ_AYSO01000015.1"/>
</dbReference>
<dbReference type="CDD" id="cd01170">
    <property type="entry name" value="THZ_kinase"/>
    <property type="match status" value="1"/>
</dbReference>
<keyword evidence="5 11" id="KW-0479">Metal-binding</keyword>
<evidence type="ECO:0000313" key="12">
    <source>
        <dbReference type="EMBL" id="KIE47125.1"/>
    </source>
</evidence>
<dbReference type="NCBIfam" id="TIGR00694">
    <property type="entry name" value="thiM"/>
    <property type="match status" value="1"/>
</dbReference>
<dbReference type="Gene3D" id="3.40.1190.20">
    <property type="match status" value="1"/>
</dbReference>
<dbReference type="NCBIfam" id="NF006830">
    <property type="entry name" value="PRK09355.1"/>
    <property type="match status" value="1"/>
</dbReference>
<comment type="cofactor">
    <cofactor evidence="2 11">
        <name>Mg(2+)</name>
        <dbReference type="ChEBI" id="CHEBI:18420"/>
    </cofactor>
</comment>
<keyword evidence="8 11" id="KW-0067">ATP-binding</keyword>
<evidence type="ECO:0000256" key="11">
    <source>
        <dbReference type="HAMAP-Rule" id="MF_00228"/>
    </source>
</evidence>
<reference evidence="12 13" key="1">
    <citation type="journal article" date="2015" name="Infect. Genet. Evol.">
        <title>Genomic sequences of six botulinum neurotoxin-producing strains representing three clostridial species illustrate the mobility and diversity of botulinum neurotoxin genes.</title>
        <authorList>
            <person name="Smith T.J."/>
            <person name="Hill K.K."/>
            <person name="Xie G."/>
            <person name="Foley B.T."/>
            <person name="Williamson C.H."/>
            <person name="Foster J.T."/>
            <person name="Johnson S.L."/>
            <person name="Chertkov O."/>
            <person name="Teshima H."/>
            <person name="Gibbons H.S."/>
            <person name="Johnsky L.A."/>
            <person name="Karavis M.A."/>
            <person name="Smith L.A."/>
        </authorList>
    </citation>
    <scope>NUCLEOTIDE SEQUENCE [LARGE SCALE GENOMIC DNA]</scope>
    <source>
        <strain evidence="12 13">CDC 2741</strain>
    </source>
</reference>
<dbReference type="SUPFAM" id="SSF53613">
    <property type="entry name" value="Ribokinase-like"/>
    <property type="match status" value="1"/>
</dbReference>
<dbReference type="GO" id="GO:0004417">
    <property type="term" value="F:hydroxyethylthiazole kinase activity"/>
    <property type="evidence" value="ECO:0007669"/>
    <property type="project" value="UniProtKB-UniRule"/>
</dbReference>
<dbReference type="AlphaFoldDB" id="A0A0C1UIG7"/>
<dbReference type="OrthoDB" id="9778146at2"/>
<dbReference type="UniPathway" id="UPA00060">
    <property type="reaction ID" value="UER00139"/>
</dbReference>
<dbReference type="GO" id="GO:0009228">
    <property type="term" value="P:thiamine biosynthetic process"/>
    <property type="evidence" value="ECO:0007669"/>
    <property type="project" value="UniProtKB-KW"/>
</dbReference>
<feature type="binding site" evidence="11">
    <location>
        <position position="181"/>
    </location>
    <ligand>
        <name>ATP</name>
        <dbReference type="ChEBI" id="CHEBI:30616"/>
    </ligand>
</feature>
<evidence type="ECO:0000256" key="4">
    <source>
        <dbReference type="ARBA" id="ARBA00022679"/>
    </source>
</evidence>
<dbReference type="GO" id="GO:0009229">
    <property type="term" value="P:thiamine diphosphate biosynthetic process"/>
    <property type="evidence" value="ECO:0007669"/>
    <property type="project" value="UniProtKB-UniRule"/>
</dbReference>
<evidence type="ECO:0000256" key="10">
    <source>
        <dbReference type="ARBA" id="ARBA00022977"/>
    </source>
</evidence>
<keyword evidence="4 11" id="KW-0808">Transferase</keyword>
<evidence type="ECO:0000256" key="8">
    <source>
        <dbReference type="ARBA" id="ARBA00022840"/>
    </source>
</evidence>
<protein>
    <recommendedName>
        <fullName evidence="11">Hydroxyethylthiazole kinase</fullName>
        <ecNumber evidence="11">2.7.1.50</ecNumber>
    </recommendedName>
    <alternativeName>
        <fullName evidence="11">4-methyl-5-beta-hydroxyethylthiazole kinase</fullName>
        <shortName evidence="11">TH kinase</shortName>
        <shortName evidence="11">Thz kinase</shortName>
    </alternativeName>
</protein>
<comment type="pathway">
    <text evidence="3 11">Cofactor biosynthesis; thiamine diphosphate biosynthesis; 4-methyl-5-(2-phosphoethyl)-thiazole from 5-(2-hydroxyethyl)-4-methylthiazole: step 1/1.</text>
</comment>
<keyword evidence="7 11" id="KW-0418">Kinase</keyword>
<evidence type="ECO:0000256" key="3">
    <source>
        <dbReference type="ARBA" id="ARBA00004868"/>
    </source>
</evidence>
<dbReference type="Proteomes" id="UP000031366">
    <property type="component" value="Unassembled WGS sequence"/>
</dbReference>
<dbReference type="HAMAP" id="MF_00228">
    <property type="entry name" value="Thz_kinase"/>
    <property type="match status" value="1"/>
</dbReference>
<evidence type="ECO:0000313" key="13">
    <source>
        <dbReference type="Proteomes" id="UP000031366"/>
    </source>
</evidence>
<keyword evidence="13" id="KW-1185">Reference proteome</keyword>
<keyword evidence="9 11" id="KW-0460">Magnesium</keyword>
<proteinExistence type="inferred from homology"/>
<feature type="binding site" evidence="11">
    <location>
        <position position="208"/>
    </location>
    <ligand>
        <name>substrate</name>
    </ligand>
</feature>
<dbReference type="GO" id="GO:0000287">
    <property type="term" value="F:magnesium ion binding"/>
    <property type="evidence" value="ECO:0007669"/>
    <property type="project" value="UniProtKB-UniRule"/>
</dbReference>
<keyword evidence="10 11" id="KW-0784">Thiamine biosynthesis</keyword>
<accession>A0A0C1UIG7</accession>
<evidence type="ECO:0000256" key="7">
    <source>
        <dbReference type="ARBA" id="ARBA00022777"/>
    </source>
</evidence>
<evidence type="ECO:0000256" key="2">
    <source>
        <dbReference type="ARBA" id="ARBA00001946"/>
    </source>
</evidence>
<comment type="catalytic activity">
    <reaction evidence="1 11">
        <text>5-(2-hydroxyethyl)-4-methylthiazole + ATP = 4-methyl-5-(2-phosphooxyethyl)-thiazole + ADP + H(+)</text>
        <dbReference type="Rhea" id="RHEA:24212"/>
        <dbReference type="ChEBI" id="CHEBI:15378"/>
        <dbReference type="ChEBI" id="CHEBI:17957"/>
        <dbReference type="ChEBI" id="CHEBI:30616"/>
        <dbReference type="ChEBI" id="CHEBI:58296"/>
        <dbReference type="ChEBI" id="CHEBI:456216"/>
        <dbReference type="EC" id="2.7.1.50"/>
    </reaction>
</comment>
<sequence>MSEYKHMEDALEKGGTILGLIKDKKPLIHQITNYVSCNDCANITLALGASPIMSEDAEEVEEIVSKSSALLINIGMLTKDTLESMILAGKKANSLNIPVVLDPVGVAASNFRKSSIEKLLKEINFSVIKGNLSEIKTLCGLKTNSKGVDSEENEEGIDYIKEGKALAEALSYKLNSVICITGKIDIICYKDICYAVENGHSIMSKVTAMGCMMGAVIATLASITKEHLISTLIAVTLLGICGELAEREIKKGIEGSGTFKIKFLDQIYNFSEEKLYTNQRIYKV</sequence>
<dbReference type="InterPro" id="IPR000417">
    <property type="entry name" value="Hyethyz_kinase"/>
</dbReference>
<comment type="function">
    <text evidence="11">Catalyzes the phosphorylation of the hydroxyl group of 4-methyl-5-beta-hydroxyethylthiazole (THZ).</text>
</comment>
<dbReference type="PIRSF" id="PIRSF000513">
    <property type="entry name" value="Thz_kinase"/>
    <property type="match status" value="1"/>
</dbReference>